<sequence length="376" mass="41487">MEPAGLRLTRPTSESDWEIGCNFWGHGCVTREAIGSFRFLSPLKLVTFSSPDVVSAAPPPLPTERNARDYVIQADGLTKVYGAQRALDGVTLHVPPGTIGLLGPNGAGKSTFIKCLLNLETPTSGRALVLGRDIRASNRESRERVGYSPEQDSHIPGVVGCEYVTYCGQLSGLSFKQARQRAHEILDLVGMGQERYRKIDTYSTGMKQRAKLAQALVHDPEILFLDEPTNGLDPAGREYFLRLIGSLHKQLGTSVVISSHLLNDIERICDRVIIIARGRVLEHDSMENLKNRHRRIVEFAPSGESDRVAAALKAGAYKFERLSNGRFRIESPSDSVEWLLELLRVHRLPPGEIVANPNALHELFLRSLASADGNHA</sequence>
<dbReference type="KEGG" id="vbh:CMV30_09405"/>
<dbReference type="Proteomes" id="UP000217265">
    <property type="component" value="Chromosome"/>
</dbReference>
<dbReference type="AlphaFoldDB" id="A0A290Q6V4"/>
<dbReference type="SUPFAM" id="SSF52540">
    <property type="entry name" value="P-loop containing nucleoside triphosphate hydrolases"/>
    <property type="match status" value="1"/>
</dbReference>
<dbReference type="Gene3D" id="3.40.50.300">
    <property type="entry name" value="P-loop containing nucleotide triphosphate hydrolases"/>
    <property type="match status" value="1"/>
</dbReference>
<keyword evidence="4" id="KW-0067">ATP-binding</keyword>
<dbReference type="GO" id="GO:0016887">
    <property type="term" value="F:ATP hydrolysis activity"/>
    <property type="evidence" value="ECO:0007669"/>
    <property type="project" value="InterPro"/>
</dbReference>
<dbReference type="InterPro" id="IPR003439">
    <property type="entry name" value="ABC_transporter-like_ATP-bd"/>
</dbReference>
<proteinExistence type="inferred from homology"/>
<reference evidence="6 7" key="1">
    <citation type="submission" date="2017-09" db="EMBL/GenBank/DDBJ databases">
        <title>Complete genome sequence of Verrucomicrobial strain HZ-65, isolated from freshwater.</title>
        <authorList>
            <person name="Choi A."/>
        </authorList>
    </citation>
    <scope>NUCLEOTIDE SEQUENCE [LARGE SCALE GENOMIC DNA]</scope>
    <source>
        <strain evidence="6 7">HZ-65</strain>
    </source>
</reference>
<evidence type="ECO:0000256" key="2">
    <source>
        <dbReference type="ARBA" id="ARBA00022448"/>
    </source>
</evidence>
<evidence type="ECO:0000256" key="4">
    <source>
        <dbReference type="ARBA" id="ARBA00022840"/>
    </source>
</evidence>
<dbReference type="PANTHER" id="PTHR43335:SF2">
    <property type="entry name" value="ABC TRANSPORTER, ATP-BINDING PROTEIN"/>
    <property type="match status" value="1"/>
</dbReference>
<accession>A0A290Q6V4</accession>
<keyword evidence="3" id="KW-0547">Nucleotide-binding</keyword>
<dbReference type="EMBL" id="CP023344">
    <property type="protein sequence ID" value="ATC64153.1"/>
    <property type="molecule type" value="Genomic_DNA"/>
</dbReference>
<evidence type="ECO:0000313" key="6">
    <source>
        <dbReference type="EMBL" id="ATC64153.1"/>
    </source>
</evidence>
<dbReference type="GO" id="GO:0005524">
    <property type="term" value="F:ATP binding"/>
    <property type="evidence" value="ECO:0007669"/>
    <property type="project" value="UniProtKB-KW"/>
</dbReference>
<name>A0A290Q6V4_9BACT</name>
<dbReference type="Pfam" id="PF00005">
    <property type="entry name" value="ABC_tran"/>
    <property type="match status" value="1"/>
</dbReference>
<dbReference type="SMART" id="SM00382">
    <property type="entry name" value="AAA"/>
    <property type="match status" value="1"/>
</dbReference>
<comment type="similarity">
    <text evidence="1">Belongs to the ABC transporter superfamily.</text>
</comment>
<dbReference type="CDD" id="cd03230">
    <property type="entry name" value="ABC_DR_subfamily_A"/>
    <property type="match status" value="1"/>
</dbReference>
<feature type="domain" description="ABC transporter" evidence="5">
    <location>
        <begin position="72"/>
        <end position="302"/>
    </location>
</feature>
<dbReference type="InterPro" id="IPR003593">
    <property type="entry name" value="AAA+_ATPase"/>
</dbReference>
<protein>
    <submittedName>
        <fullName evidence="6">ABC transporter</fullName>
    </submittedName>
</protein>
<keyword evidence="2" id="KW-0813">Transport</keyword>
<dbReference type="InterPro" id="IPR027417">
    <property type="entry name" value="P-loop_NTPase"/>
</dbReference>
<organism evidence="6 7">
    <name type="scientific">Nibricoccus aquaticus</name>
    <dbReference type="NCBI Taxonomy" id="2576891"/>
    <lineage>
        <taxon>Bacteria</taxon>
        <taxon>Pseudomonadati</taxon>
        <taxon>Verrucomicrobiota</taxon>
        <taxon>Opitutia</taxon>
        <taxon>Opitutales</taxon>
        <taxon>Opitutaceae</taxon>
        <taxon>Nibricoccus</taxon>
    </lineage>
</organism>
<dbReference type="PANTHER" id="PTHR43335">
    <property type="entry name" value="ABC TRANSPORTER, ATP-BINDING PROTEIN"/>
    <property type="match status" value="1"/>
</dbReference>
<evidence type="ECO:0000256" key="1">
    <source>
        <dbReference type="ARBA" id="ARBA00005417"/>
    </source>
</evidence>
<dbReference type="OrthoDB" id="9804819at2"/>
<evidence type="ECO:0000313" key="7">
    <source>
        <dbReference type="Proteomes" id="UP000217265"/>
    </source>
</evidence>
<gene>
    <name evidence="6" type="ORF">CMV30_09405</name>
</gene>
<evidence type="ECO:0000259" key="5">
    <source>
        <dbReference type="PROSITE" id="PS50893"/>
    </source>
</evidence>
<evidence type="ECO:0000256" key="3">
    <source>
        <dbReference type="ARBA" id="ARBA00022741"/>
    </source>
</evidence>
<dbReference type="PROSITE" id="PS50893">
    <property type="entry name" value="ABC_TRANSPORTER_2"/>
    <property type="match status" value="1"/>
</dbReference>
<keyword evidence="7" id="KW-1185">Reference proteome</keyword>